<keyword evidence="4" id="KW-1185">Reference proteome</keyword>
<dbReference type="Pfam" id="PF05036">
    <property type="entry name" value="SPOR"/>
    <property type="match status" value="1"/>
</dbReference>
<evidence type="ECO:0000313" key="3">
    <source>
        <dbReference type="EMBL" id="RXG17887.1"/>
    </source>
</evidence>
<dbReference type="PROSITE" id="PS51724">
    <property type="entry name" value="SPOR"/>
    <property type="match status" value="1"/>
</dbReference>
<keyword evidence="1" id="KW-0472">Membrane</keyword>
<dbReference type="Pfam" id="PF18174">
    <property type="entry name" value="HU-CCDC81_bac_1"/>
    <property type="match status" value="1"/>
</dbReference>
<dbReference type="InterPro" id="IPR040495">
    <property type="entry name" value="HU-CCDC81_bac_1"/>
</dbReference>
<reference evidence="3 4" key="1">
    <citation type="submission" date="2018-07" db="EMBL/GenBank/DDBJ databases">
        <title>Leeuwenhoekiella genomics.</title>
        <authorList>
            <person name="Tahon G."/>
            <person name="Willems A."/>
        </authorList>
    </citation>
    <scope>NUCLEOTIDE SEQUENCE [LARGE SCALE GENOMIC DNA]</scope>
    <source>
        <strain evidence="3 4">R-50232</strain>
    </source>
</reference>
<dbReference type="Pfam" id="PF18175">
    <property type="entry name" value="HU-CCDC81_bac_2"/>
    <property type="match status" value="1"/>
</dbReference>
<gene>
    <name evidence="3" type="ORF">DSM04_10171</name>
</gene>
<dbReference type="Proteomes" id="UP000289821">
    <property type="component" value="Unassembled WGS sequence"/>
</dbReference>
<dbReference type="RefSeq" id="WP_128759487.1">
    <property type="nucleotide sequence ID" value="NZ_QOVI01000001.1"/>
</dbReference>
<keyword evidence="1" id="KW-1133">Transmembrane helix</keyword>
<name>A0A4Q0NYK4_9FLAO</name>
<accession>A0A4Q0NYK4</accession>
<keyword evidence="1" id="KW-0812">Transmembrane</keyword>
<sequence>MHFSTYISDLLYRYECVIIPGFGAFLAHRISAYHDSKTQTFFPPQKRISFNAQLKENDGLLANYAASAENLSYTEALRSLQEFAYELEQKLIKNETVVLEKIGMLSQNEAGKVIFEPATTTNYLTEAFGLSSYVSKPIMREVLNEKVETLEEKAPIHISAGRRNNWMKYAAVGLLAIGLSGSLGFFYFKDIADHNFAEKQKAETAVENTIQQATFTIDNPLPAVTLNAFRPKGNYHIVAGAFRVPENAETRVEQLREAGYKARSIGENKYGLHQVVYGSYTDRLEAIKELRQIRNNDNPNAWMLVQELK</sequence>
<protein>
    <submittedName>
        <fullName evidence="3">Sporulation related protein</fullName>
    </submittedName>
</protein>
<dbReference type="InterPro" id="IPR036680">
    <property type="entry name" value="SPOR-like_sf"/>
</dbReference>
<evidence type="ECO:0000256" key="1">
    <source>
        <dbReference type="SAM" id="Phobius"/>
    </source>
</evidence>
<dbReference type="AlphaFoldDB" id="A0A4Q0NYK4"/>
<dbReference type="InterPro" id="IPR041268">
    <property type="entry name" value="HU-CCDC81_bac_2"/>
</dbReference>
<dbReference type="EMBL" id="QOVI01000001">
    <property type="protein sequence ID" value="RXG17887.1"/>
    <property type="molecule type" value="Genomic_DNA"/>
</dbReference>
<dbReference type="Gene3D" id="3.30.70.1070">
    <property type="entry name" value="Sporulation related repeat"/>
    <property type="match status" value="1"/>
</dbReference>
<dbReference type="OrthoDB" id="653949at2"/>
<dbReference type="GO" id="GO:0042834">
    <property type="term" value="F:peptidoglycan binding"/>
    <property type="evidence" value="ECO:0007669"/>
    <property type="project" value="InterPro"/>
</dbReference>
<evidence type="ECO:0000259" key="2">
    <source>
        <dbReference type="PROSITE" id="PS51724"/>
    </source>
</evidence>
<comment type="caution">
    <text evidence="3">The sequence shown here is derived from an EMBL/GenBank/DDBJ whole genome shotgun (WGS) entry which is preliminary data.</text>
</comment>
<proteinExistence type="predicted"/>
<feature type="transmembrane region" description="Helical" evidence="1">
    <location>
        <begin position="169"/>
        <end position="188"/>
    </location>
</feature>
<evidence type="ECO:0000313" key="4">
    <source>
        <dbReference type="Proteomes" id="UP000289821"/>
    </source>
</evidence>
<dbReference type="InterPro" id="IPR007730">
    <property type="entry name" value="SPOR-like_dom"/>
</dbReference>
<organism evidence="3 4">
    <name type="scientific">Leeuwenhoekiella aestuarii</name>
    <dbReference type="NCBI Taxonomy" id="2249426"/>
    <lineage>
        <taxon>Bacteria</taxon>
        <taxon>Pseudomonadati</taxon>
        <taxon>Bacteroidota</taxon>
        <taxon>Flavobacteriia</taxon>
        <taxon>Flavobacteriales</taxon>
        <taxon>Flavobacteriaceae</taxon>
        <taxon>Leeuwenhoekiella</taxon>
    </lineage>
</organism>
<dbReference type="SUPFAM" id="SSF110997">
    <property type="entry name" value="Sporulation related repeat"/>
    <property type="match status" value="1"/>
</dbReference>
<feature type="domain" description="SPOR" evidence="2">
    <location>
        <begin position="229"/>
        <end position="306"/>
    </location>
</feature>